<gene>
    <name evidence="2" type="ORF">J2S42_003458</name>
</gene>
<proteinExistence type="predicted"/>
<name>A0AAE3VZV6_9ACTN</name>
<comment type="caution">
    <text evidence="2">The sequence shown here is derived from an EMBL/GenBank/DDBJ whole genome shotgun (WGS) entry which is preliminary data.</text>
</comment>
<protein>
    <submittedName>
        <fullName evidence="2">Uncharacterized protein</fullName>
    </submittedName>
</protein>
<feature type="compositionally biased region" description="Polar residues" evidence="1">
    <location>
        <begin position="73"/>
        <end position="86"/>
    </location>
</feature>
<sequence length="86" mass="9475">MEGHLDYFYEQPVRFAPDGRSWRANRVVIGDATSAGQRFELHLYLVSDTYAEELAGHDGTPYSVPSVPGDRLTSATVTRDGNLGNC</sequence>
<accession>A0AAE3VZV6</accession>
<evidence type="ECO:0000256" key="1">
    <source>
        <dbReference type="SAM" id="MobiDB-lite"/>
    </source>
</evidence>
<dbReference type="EMBL" id="JAUSUZ010000001">
    <property type="protein sequence ID" value="MDQ0366789.1"/>
    <property type="molecule type" value="Genomic_DNA"/>
</dbReference>
<dbReference type="AlphaFoldDB" id="A0AAE3VZV6"/>
<keyword evidence="3" id="KW-1185">Reference proteome</keyword>
<dbReference type="RefSeq" id="WP_307240379.1">
    <property type="nucleotide sequence ID" value="NZ_JAUSUZ010000001.1"/>
</dbReference>
<evidence type="ECO:0000313" key="2">
    <source>
        <dbReference type="EMBL" id="MDQ0366789.1"/>
    </source>
</evidence>
<dbReference type="Proteomes" id="UP001240236">
    <property type="component" value="Unassembled WGS sequence"/>
</dbReference>
<evidence type="ECO:0000313" key="3">
    <source>
        <dbReference type="Proteomes" id="UP001240236"/>
    </source>
</evidence>
<feature type="region of interest" description="Disordered" evidence="1">
    <location>
        <begin position="57"/>
        <end position="86"/>
    </location>
</feature>
<organism evidence="2 3">
    <name type="scientific">Catenuloplanes indicus</name>
    <dbReference type="NCBI Taxonomy" id="137267"/>
    <lineage>
        <taxon>Bacteria</taxon>
        <taxon>Bacillati</taxon>
        <taxon>Actinomycetota</taxon>
        <taxon>Actinomycetes</taxon>
        <taxon>Micromonosporales</taxon>
        <taxon>Micromonosporaceae</taxon>
        <taxon>Catenuloplanes</taxon>
    </lineage>
</organism>
<reference evidence="2 3" key="1">
    <citation type="submission" date="2023-07" db="EMBL/GenBank/DDBJ databases">
        <title>Sequencing the genomes of 1000 actinobacteria strains.</title>
        <authorList>
            <person name="Klenk H.-P."/>
        </authorList>
    </citation>
    <scope>NUCLEOTIDE SEQUENCE [LARGE SCALE GENOMIC DNA]</scope>
    <source>
        <strain evidence="2 3">DSM 44709</strain>
    </source>
</reference>